<sequence>MITLLLILALVIAVIAVIFALQNTAAVSVSFFVWQFNQSLALVLLLAAFVGVIIGLLTILPGSIKTRWQLAARNKKIASLEKEIEELKQKLTSAEQRLQALQLTPPAEQNSSSPTPPQPQDSSG</sequence>
<dbReference type="GO" id="GO:0005886">
    <property type="term" value="C:plasma membrane"/>
    <property type="evidence" value="ECO:0007669"/>
    <property type="project" value="InterPro"/>
</dbReference>
<dbReference type="PANTHER" id="PTHR41335:SF1">
    <property type="entry name" value="MEMBRANE PROTEIN"/>
    <property type="match status" value="1"/>
</dbReference>
<proteinExistence type="predicted"/>
<evidence type="ECO:0000313" key="8">
    <source>
        <dbReference type="EMBL" id="HGS86912.1"/>
    </source>
</evidence>
<keyword evidence="2 6" id="KW-0812">Transmembrane</keyword>
<evidence type="ECO:0000256" key="5">
    <source>
        <dbReference type="SAM" id="MobiDB-lite"/>
    </source>
</evidence>
<reference evidence="8" key="1">
    <citation type="journal article" date="2020" name="mSystems">
        <title>Genome- and Community-Level Interaction Insights into Carbon Utilization and Element Cycling Functions of Hydrothermarchaeota in Hydrothermal Sediment.</title>
        <authorList>
            <person name="Zhou Z."/>
            <person name="Liu Y."/>
            <person name="Xu W."/>
            <person name="Pan J."/>
            <person name="Luo Z.H."/>
            <person name="Li M."/>
        </authorList>
    </citation>
    <scope>NUCLEOTIDE SEQUENCE [LARGE SCALE GENOMIC DNA]</scope>
    <source>
        <strain evidence="8">SpSt-556</strain>
    </source>
</reference>
<dbReference type="PANTHER" id="PTHR41335">
    <property type="entry name" value="MEMBRANE PROTEIN-RELATED"/>
    <property type="match status" value="1"/>
</dbReference>
<feature type="transmembrane region" description="Helical" evidence="6">
    <location>
        <begin position="36"/>
        <end position="60"/>
    </location>
</feature>
<evidence type="ECO:0000256" key="4">
    <source>
        <dbReference type="ARBA" id="ARBA00023136"/>
    </source>
</evidence>
<accession>A0A7C4Q446</accession>
<feature type="compositionally biased region" description="Pro residues" evidence="5">
    <location>
        <begin position="114"/>
        <end position="124"/>
    </location>
</feature>
<gene>
    <name evidence="8" type="ORF">ENT17_04765</name>
</gene>
<name>A0A7C4Q446_9CHLR</name>
<protein>
    <submittedName>
        <fullName evidence="8">DUF1049 domain-containing protein</fullName>
    </submittedName>
</protein>
<evidence type="ECO:0000256" key="1">
    <source>
        <dbReference type="ARBA" id="ARBA00022475"/>
    </source>
</evidence>
<evidence type="ECO:0000256" key="3">
    <source>
        <dbReference type="ARBA" id="ARBA00022989"/>
    </source>
</evidence>
<evidence type="ECO:0000259" key="7">
    <source>
        <dbReference type="Pfam" id="PF06305"/>
    </source>
</evidence>
<keyword evidence="3 6" id="KW-1133">Transmembrane helix</keyword>
<feature type="region of interest" description="Disordered" evidence="5">
    <location>
        <begin position="103"/>
        <end position="124"/>
    </location>
</feature>
<evidence type="ECO:0000256" key="6">
    <source>
        <dbReference type="SAM" id="Phobius"/>
    </source>
</evidence>
<comment type="caution">
    <text evidence="8">The sequence shown here is derived from an EMBL/GenBank/DDBJ whole genome shotgun (WGS) entry which is preliminary data.</text>
</comment>
<dbReference type="EMBL" id="DSXR01000051">
    <property type="protein sequence ID" value="HGS86912.1"/>
    <property type="molecule type" value="Genomic_DNA"/>
</dbReference>
<dbReference type="AlphaFoldDB" id="A0A7C4Q446"/>
<feature type="domain" description="Lipopolysaccharide assembly protein A" evidence="7">
    <location>
        <begin position="22"/>
        <end position="85"/>
    </location>
</feature>
<dbReference type="InterPro" id="IPR010445">
    <property type="entry name" value="LapA_dom"/>
</dbReference>
<evidence type="ECO:0000256" key="2">
    <source>
        <dbReference type="ARBA" id="ARBA00022692"/>
    </source>
</evidence>
<dbReference type="Pfam" id="PF06305">
    <property type="entry name" value="LapA_dom"/>
    <property type="match status" value="1"/>
</dbReference>
<keyword evidence="1" id="KW-1003">Cell membrane</keyword>
<organism evidence="8">
    <name type="scientific">Bellilinea caldifistulae</name>
    <dbReference type="NCBI Taxonomy" id="360411"/>
    <lineage>
        <taxon>Bacteria</taxon>
        <taxon>Bacillati</taxon>
        <taxon>Chloroflexota</taxon>
        <taxon>Anaerolineae</taxon>
        <taxon>Anaerolineales</taxon>
        <taxon>Anaerolineaceae</taxon>
        <taxon>Bellilinea</taxon>
    </lineage>
</organism>
<keyword evidence="4 6" id="KW-0472">Membrane</keyword>